<dbReference type="KEGG" id="bgp:BGL_1c20550"/>
<organism evidence="1 2">
    <name type="scientific">Burkholderia plantarii</name>
    <dbReference type="NCBI Taxonomy" id="41899"/>
    <lineage>
        <taxon>Bacteria</taxon>
        <taxon>Pseudomonadati</taxon>
        <taxon>Pseudomonadota</taxon>
        <taxon>Betaproteobacteria</taxon>
        <taxon>Burkholderiales</taxon>
        <taxon>Burkholderiaceae</taxon>
        <taxon>Burkholderia</taxon>
    </lineage>
</organism>
<name>A0A0B6RWL9_BURPL</name>
<reference evidence="2" key="1">
    <citation type="submission" date="2011-03" db="EMBL/GenBank/DDBJ databases">
        <authorList>
            <person name="Voget S."/>
            <person name="Streit W.R."/>
            <person name="Jaeger K.E."/>
            <person name="Daniel R."/>
        </authorList>
    </citation>
    <scope>NUCLEOTIDE SEQUENCE [LARGE SCALE GENOMIC DNA]</scope>
    <source>
        <strain evidence="2">PG1</strain>
    </source>
</reference>
<protein>
    <submittedName>
        <fullName evidence="1">Uncharacterized protein</fullName>
    </submittedName>
</protein>
<gene>
    <name evidence="1" type="ORF">BGL_1c20550</name>
</gene>
<accession>A0A0B6RWL9</accession>
<evidence type="ECO:0000313" key="1">
    <source>
        <dbReference type="EMBL" id="AJK46564.1"/>
    </source>
</evidence>
<reference evidence="1 2" key="2">
    <citation type="journal article" date="2016" name="Appl. Microbiol. Biotechnol.">
        <title>Mutations improving production and secretion of extracellular lipase by Burkholderia glumae PG1.</title>
        <authorList>
            <person name="Knapp A."/>
            <person name="Voget S."/>
            <person name="Gao R."/>
            <person name="Zaburannyi N."/>
            <person name="Krysciak D."/>
            <person name="Breuer M."/>
            <person name="Hauer B."/>
            <person name="Streit W.R."/>
            <person name="Muller R."/>
            <person name="Daniel R."/>
            <person name="Jaeger K.E."/>
        </authorList>
    </citation>
    <scope>NUCLEOTIDE SEQUENCE [LARGE SCALE GENOMIC DNA]</scope>
    <source>
        <strain evidence="1 2">PG1</strain>
    </source>
</reference>
<evidence type="ECO:0000313" key="2">
    <source>
        <dbReference type="Proteomes" id="UP000031838"/>
    </source>
</evidence>
<dbReference type="EMBL" id="CP002580">
    <property type="protein sequence ID" value="AJK46564.1"/>
    <property type="molecule type" value="Genomic_DNA"/>
</dbReference>
<proteinExistence type="predicted"/>
<dbReference type="Proteomes" id="UP000031838">
    <property type="component" value="Chromosome 1"/>
</dbReference>
<dbReference type="HOGENOM" id="CLU_2804130_0_0_4"/>
<sequence length="67" mass="6911">MTPPLHQILWPFLLPLAAAIGLQALAGIASMVPWVALGQIAGRWQTHTGAERGVAGWLGAAVVASVT</sequence>
<keyword evidence="2" id="KW-1185">Reference proteome</keyword>
<dbReference type="AlphaFoldDB" id="A0A0B6RWL9"/>